<dbReference type="Proteomes" id="UP001231189">
    <property type="component" value="Unassembled WGS sequence"/>
</dbReference>
<comment type="caution">
    <text evidence="1">The sequence shown here is derived from an EMBL/GenBank/DDBJ whole genome shotgun (WGS) entry which is preliminary data.</text>
</comment>
<sequence length="88" mass="10409">MKAGSWPLWQGLSAAVWLQVAGGASSTFTLYLHALKVTLKFCDPEPTYFTSRYIHYENFEYNWRVIVIPTWLEKFEVQWVYDFKHEGN</sequence>
<accession>A0AAD8QM07</accession>
<protein>
    <submittedName>
        <fullName evidence="1">Uncharacterized protein</fullName>
    </submittedName>
</protein>
<dbReference type="EMBL" id="JAUUTY010000007">
    <property type="protein sequence ID" value="KAK1604601.1"/>
    <property type="molecule type" value="Genomic_DNA"/>
</dbReference>
<reference evidence="1" key="1">
    <citation type="submission" date="2023-07" db="EMBL/GenBank/DDBJ databases">
        <title>A chromosome-level genome assembly of Lolium multiflorum.</title>
        <authorList>
            <person name="Chen Y."/>
            <person name="Copetti D."/>
            <person name="Kolliker R."/>
            <person name="Studer B."/>
        </authorList>
    </citation>
    <scope>NUCLEOTIDE SEQUENCE</scope>
    <source>
        <strain evidence="1">02402/16</strain>
        <tissue evidence="1">Leaf</tissue>
    </source>
</reference>
<evidence type="ECO:0000313" key="1">
    <source>
        <dbReference type="EMBL" id="KAK1604601.1"/>
    </source>
</evidence>
<dbReference type="AlphaFoldDB" id="A0AAD8QM07"/>
<keyword evidence="2" id="KW-1185">Reference proteome</keyword>
<proteinExistence type="predicted"/>
<name>A0AAD8QM07_LOLMU</name>
<evidence type="ECO:0000313" key="2">
    <source>
        <dbReference type="Proteomes" id="UP001231189"/>
    </source>
</evidence>
<organism evidence="1 2">
    <name type="scientific">Lolium multiflorum</name>
    <name type="common">Italian ryegrass</name>
    <name type="synonym">Lolium perenne subsp. multiflorum</name>
    <dbReference type="NCBI Taxonomy" id="4521"/>
    <lineage>
        <taxon>Eukaryota</taxon>
        <taxon>Viridiplantae</taxon>
        <taxon>Streptophyta</taxon>
        <taxon>Embryophyta</taxon>
        <taxon>Tracheophyta</taxon>
        <taxon>Spermatophyta</taxon>
        <taxon>Magnoliopsida</taxon>
        <taxon>Liliopsida</taxon>
        <taxon>Poales</taxon>
        <taxon>Poaceae</taxon>
        <taxon>BOP clade</taxon>
        <taxon>Pooideae</taxon>
        <taxon>Poodae</taxon>
        <taxon>Poeae</taxon>
        <taxon>Poeae Chloroplast Group 2 (Poeae type)</taxon>
        <taxon>Loliodinae</taxon>
        <taxon>Loliinae</taxon>
        <taxon>Lolium</taxon>
    </lineage>
</organism>
<gene>
    <name evidence="1" type="ORF">QYE76_028274</name>
</gene>